<evidence type="ECO:0000256" key="1">
    <source>
        <dbReference type="PROSITE-ProRule" id="PRU00464"/>
    </source>
</evidence>
<dbReference type="SUPFAM" id="SSF54197">
    <property type="entry name" value="HIT-like"/>
    <property type="match status" value="1"/>
</dbReference>
<dbReference type="InterPro" id="IPR011146">
    <property type="entry name" value="HIT-like"/>
</dbReference>
<gene>
    <name evidence="3" type="ORF">PH603_02645</name>
</gene>
<dbReference type="PROSITE" id="PS51084">
    <property type="entry name" value="HIT_2"/>
    <property type="match status" value="1"/>
</dbReference>
<dbReference type="EMBL" id="CP116805">
    <property type="protein sequence ID" value="WCL54657.1"/>
    <property type="molecule type" value="Genomic_DNA"/>
</dbReference>
<dbReference type="InterPro" id="IPR036265">
    <property type="entry name" value="HIT-like_sf"/>
</dbReference>
<dbReference type="Proteomes" id="UP001217500">
    <property type="component" value="Chromosome"/>
</dbReference>
<proteinExistence type="predicted"/>
<name>A0AAE9XP86_9PROT</name>
<evidence type="ECO:0000313" key="4">
    <source>
        <dbReference type="Proteomes" id="UP001217500"/>
    </source>
</evidence>
<reference evidence="3" key="1">
    <citation type="submission" date="2023-01" db="EMBL/GenBank/DDBJ databases">
        <title>The genome sequence of Kordiimonadaceae bacterium 6D33.</title>
        <authorList>
            <person name="Liu Y."/>
        </authorList>
    </citation>
    <scope>NUCLEOTIDE SEQUENCE</scope>
    <source>
        <strain evidence="3">6D33</strain>
    </source>
</reference>
<evidence type="ECO:0000313" key="3">
    <source>
        <dbReference type="EMBL" id="WCL54657.1"/>
    </source>
</evidence>
<keyword evidence="4" id="KW-1185">Reference proteome</keyword>
<dbReference type="PIRSF" id="PIRSF000714">
    <property type="entry name" value="HIT"/>
    <property type="match status" value="1"/>
</dbReference>
<dbReference type="RefSeq" id="WP_289504376.1">
    <property type="nucleotide sequence ID" value="NZ_CP116805.1"/>
</dbReference>
<dbReference type="AlphaFoldDB" id="A0AAE9XP86"/>
<protein>
    <submittedName>
        <fullName evidence="3">HIT family protein</fullName>
    </submittedName>
</protein>
<dbReference type="KEGG" id="gso:PH603_02645"/>
<accession>A0AAE9XP86</accession>
<dbReference type="GO" id="GO:0003824">
    <property type="term" value="F:catalytic activity"/>
    <property type="evidence" value="ECO:0007669"/>
    <property type="project" value="InterPro"/>
</dbReference>
<feature type="domain" description="HIT" evidence="2">
    <location>
        <begin position="34"/>
        <end position="103"/>
    </location>
</feature>
<evidence type="ECO:0000259" key="2">
    <source>
        <dbReference type="PROSITE" id="PS51084"/>
    </source>
</evidence>
<dbReference type="Gene3D" id="3.30.428.10">
    <property type="entry name" value="HIT-like"/>
    <property type="match status" value="1"/>
</dbReference>
<dbReference type="Pfam" id="PF01230">
    <property type="entry name" value="HIT"/>
    <property type="match status" value="1"/>
</dbReference>
<dbReference type="InterPro" id="IPR026026">
    <property type="entry name" value="HIT_Hint"/>
</dbReference>
<comment type="caution">
    <text evidence="1">Lacks conserved residue(s) required for the propagation of feature annotation.</text>
</comment>
<sequence>MAALHPQLVADTVPVCRLALSHVLLMKDANYPWLILVPDRDNITEIFELEATDRDTLMDEISFVSSRLKTAFSADKINVAALGNMVPQLHVHVIARFHGDPAWPAPVWGKMPAAPFGDGDLDRWLEGLRDILQP</sequence>
<organism evidence="3 4">
    <name type="scientific">Gimibacter soli</name>
    <dbReference type="NCBI Taxonomy" id="3024400"/>
    <lineage>
        <taxon>Bacteria</taxon>
        <taxon>Pseudomonadati</taxon>
        <taxon>Pseudomonadota</taxon>
        <taxon>Alphaproteobacteria</taxon>
        <taxon>Kordiimonadales</taxon>
        <taxon>Temperatibacteraceae</taxon>
        <taxon>Gimibacter</taxon>
    </lineage>
</organism>